<dbReference type="InterPro" id="IPR036874">
    <property type="entry name" value="Carbonic_anhydrase_sf"/>
</dbReference>
<sequence length="185" mass="20618">MSTPSAASIYEASPSIPSQELLDRNAKYMETHTPRVDAAVWDNFPKTAIITCLDSRVHPHKQLGLADHDVTMIRNAAGLVYEILQSILIAQHWGTRHFVLIKHSDCGGFHIVPDGFIENLKAHAKDPNAVESAQLTIHRGFGTATIEQVVQGDVEYLRKHPLLFKETKISGWVFEDDTGKIRQVA</sequence>
<dbReference type="Gene3D" id="3.40.1050.10">
    <property type="entry name" value="Carbonic anhydrase"/>
    <property type="match status" value="1"/>
</dbReference>
<dbReference type="SUPFAM" id="SSF53056">
    <property type="entry name" value="beta-carbonic anhydrase, cab"/>
    <property type="match status" value="1"/>
</dbReference>
<feature type="binding site" evidence="4">
    <location>
        <position position="54"/>
    </location>
    <ligand>
        <name>Zn(2+)</name>
        <dbReference type="ChEBI" id="CHEBI:29105"/>
    </ligand>
</feature>
<dbReference type="EMBL" id="JAACJM010000094">
    <property type="protein sequence ID" value="KAF5347478.1"/>
    <property type="molecule type" value="Genomic_DNA"/>
</dbReference>
<keyword evidence="2 4" id="KW-0479">Metal-binding</keyword>
<comment type="caution">
    <text evidence="6">The sequence shown here is derived from an EMBL/GenBank/DDBJ whole genome shotgun (WGS) entry which is preliminary data.</text>
</comment>
<evidence type="ECO:0000313" key="8">
    <source>
        <dbReference type="Proteomes" id="UP000559256"/>
    </source>
</evidence>
<feature type="binding site" evidence="4">
    <location>
        <position position="106"/>
    </location>
    <ligand>
        <name>Zn(2+)</name>
        <dbReference type="ChEBI" id="CHEBI:29105"/>
    </ligand>
</feature>
<dbReference type="AlphaFoldDB" id="A0A8H5CPJ6"/>
<dbReference type="Pfam" id="PF00484">
    <property type="entry name" value="Pro_CA"/>
    <property type="match status" value="1"/>
</dbReference>
<reference evidence="6 8" key="1">
    <citation type="journal article" date="2020" name="ISME J.">
        <title>Uncovering the hidden diversity of litter-decomposition mechanisms in mushroom-forming fungi.</title>
        <authorList>
            <person name="Floudas D."/>
            <person name="Bentzer J."/>
            <person name="Ahren D."/>
            <person name="Johansson T."/>
            <person name="Persson P."/>
            <person name="Tunlid A."/>
        </authorList>
    </citation>
    <scope>NUCLEOTIDE SEQUENCE [LARGE SCALE GENOMIC DNA]</scope>
    <source>
        <strain evidence="6 8">CBS 291.85</strain>
    </source>
</reference>
<protein>
    <recommendedName>
        <fullName evidence="5">Carbonic anhydrase</fullName>
        <ecNumber evidence="5">4.2.1.1</ecNumber>
    </recommendedName>
    <alternativeName>
        <fullName evidence="5">Carbonate dehydratase</fullName>
    </alternativeName>
</protein>
<gene>
    <name evidence="6" type="ORF">D9758_013080</name>
    <name evidence="7" type="ORF">D9758_015047</name>
</gene>
<comment type="function">
    <text evidence="5">Reversible hydration of carbon dioxide.</text>
</comment>
<dbReference type="Proteomes" id="UP000559256">
    <property type="component" value="Unassembled WGS sequence"/>
</dbReference>
<dbReference type="PANTHER" id="PTHR43175">
    <property type="entry name" value="CARBONIC ANHYDRASE"/>
    <property type="match status" value="1"/>
</dbReference>
<organism evidence="6 8">
    <name type="scientific">Tetrapyrgos nigripes</name>
    <dbReference type="NCBI Taxonomy" id="182062"/>
    <lineage>
        <taxon>Eukaryota</taxon>
        <taxon>Fungi</taxon>
        <taxon>Dikarya</taxon>
        <taxon>Basidiomycota</taxon>
        <taxon>Agaricomycotina</taxon>
        <taxon>Agaricomycetes</taxon>
        <taxon>Agaricomycetidae</taxon>
        <taxon>Agaricales</taxon>
        <taxon>Marasmiineae</taxon>
        <taxon>Marasmiaceae</taxon>
        <taxon>Tetrapyrgos</taxon>
    </lineage>
</organism>
<dbReference type="GO" id="GO:0008270">
    <property type="term" value="F:zinc ion binding"/>
    <property type="evidence" value="ECO:0007669"/>
    <property type="project" value="UniProtKB-UniRule"/>
</dbReference>
<keyword evidence="5" id="KW-0456">Lyase</keyword>
<evidence type="ECO:0000256" key="3">
    <source>
        <dbReference type="ARBA" id="ARBA00022833"/>
    </source>
</evidence>
<evidence type="ECO:0000256" key="4">
    <source>
        <dbReference type="PIRSR" id="PIRSR601765-1"/>
    </source>
</evidence>
<evidence type="ECO:0000256" key="5">
    <source>
        <dbReference type="RuleBase" id="RU003956"/>
    </source>
</evidence>
<dbReference type="PANTHER" id="PTHR43175:SF3">
    <property type="entry name" value="CARBON DISULFIDE HYDROLASE"/>
    <property type="match status" value="1"/>
</dbReference>
<keyword evidence="3 4" id="KW-0862">Zinc</keyword>
<name>A0A8H5CPJ6_9AGAR</name>
<accession>A0A8H5CPJ6</accession>
<dbReference type="EC" id="4.2.1.1" evidence="5"/>
<evidence type="ECO:0000313" key="6">
    <source>
        <dbReference type="EMBL" id="KAF5345696.1"/>
    </source>
</evidence>
<evidence type="ECO:0000313" key="7">
    <source>
        <dbReference type="EMBL" id="KAF5347478.1"/>
    </source>
</evidence>
<comment type="cofactor">
    <cofactor evidence="4">
        <name>Zn(2+)</name>
        <dbReference type="ChEBI" id="CHEBI:29105"/>
    </cofactor>
    <text evidence="4">Binds 1 zinc ion per subunit.</text>
</comment>
<feature type="binding site" evidence="4">
    <location>
        <position position="52"/>
    </location>
    <ligand>
        <name>Zn(2+)</name>
        <dbReference type="ChEBI" id="CHEBI:29105"/>
    </ligand>
</feature>
<dbReference type="EMBL" id="JAACJM010000109">
    <property type="protein sequence ID" value="KAF5345696.1"/>
    <property type="molecule type" value="Genomic_DNA"/>
</dbReference>
<evidence type="ECO:0000256" key="1">
    <source>
        <dbReference type="ARBA" id="ARBA00006217"/>
    </source>
</evidence>
<dbReference type="GO" id="GO:0004089">
    <property type="term" value="F:carbonate dehydratase activity"/>
    <property type="evidence" value="ECO:0007669"/>
    <property type="project" value="UniProtKB-UniRule"/>
</dbReference>
<dbReference type="OrthoDB" id="2977752at2759"/>
<proteinExistence type="inferred from homology"/>
<dbReference type="InterPro" id="IPR001765">
    <property type="entry name" value="Carbonic_anhydrase"/>
</dbReference>
<comment type="similarity">
    <text evidence="1 5">Belongs to the beta-class carbonic anhydrase family.</text>
</comment>
<feature type="binding site" evidence="4">
    <location>
        <position position="103"/>
    </location>
    <ligand>
        <name>Zn(2+)</name>
        <dbReference type="ChEBI" id="CHEBI:29105"/>
    </ligand>
</feature>
<comment type="catalytic activity">
    <reaction evidence="5">
        <text>hydrogencarbonate + H(+) = CO2 + H2O</text>
        <dbReference type="Rhea" id="RHEA:10748"/>
        <dbReference type="ChEBI" id="CHEBI:15377"/>
        <dbReference type="ChEBI" id="CHEBI:15378"/>
        <dbReference type="ChEBI" id="CHEBI:16526"/>
        <dbReference type="ChEBI" id="CHEBI:17544"/>
        <dbReference type="EC" id="4.2.1.1"/>
    </reaction>
</comment>
<evidence type="ECO:0000256" key="2">
    <source>
        <dbReference type="ARBA" id="ARBA00022723"/>
    </source>
</evidence>
<dbReference type="SMART" id="SM00947">
    <property type="entry name" value="Pro_CA"/>
    <property type="match status" value="1"/>
</dbReference>
<keyword evidence="8" id="KW-1185">Reference proteome</keyword>